<sequence length="124" mass="13013">MGIVTSTDTDDSRKIAAARTAGSAALGYLVPWTRPARVVAKRVGRRRTAKKSRAPKVRALTPSAVAPLLTARRTSRVSRRNGLVVLGIAGVIGGGVVFSVLRSGRNAPPPVAAQPPRVEDVPTR</sequence>
<evidence type="ECO:0000256" key="2">
    <source>
        <dbReference type="SAM" id="Phobius"/>
    </source>
</evidence>
<keyword evidence="4" id="KW-1185">Reference proteome</keyword>
<gene>
    <name evidence="3" type="ORF">LX13_001946</name>
</gene>
<evidence type="ECO:0000313" key="4">
    <source>
        <dbReference type="Proteomes" id="UP001206895"/>
    </source>
</evidence>
<name>A0ABT1HCZ4_9NOCA</name>
<organism evidence="3 4">
    <name type="scientific">Williamsia maris</name>
    <dbReference type="NCBI Taxonomy" id="72806"/>
    <lineage>
        <taxon>Bacteria</taxon>
        <taxon>Bacillati</taxon>
        <taxon>Actinomycetota</taxon>
        <taxon>Actinomycetes</taxon>
        <taxon>Mycobacteriales</taxon>
        <taxon>Nocardiaceae</taxon>
        <taxon>Williamsia</taxon>
    </lineage>
</organism>
<proteinExistence type="predicted"/>
<keyword evidence="2" id="KW-1133">Transmembrane helix</keyword>
<accession>A0ABT1HCZ4</accession>
<feature type="region of interest" description="Disordered" evidence="1">
    <location>
        <begin position="104"/>
        <end position="124"/>
    </location>
</feature>
<protein>
    <recommendedName>
        <fullName evidence="5">Cell wall synthesis protein CwsA</fullName>
    </recommendedName>
</protein>
<keyword evidence="2" id="KW-0472">Membrane</keyword>
<evidence type="ECO:0008006" key="5">
    <source>
        <dbReference type="Google" id="ProtNLM"/>
    </source>
</evidence>
<evidence type="ECO:0000313" key="3">
    <source>
        <dbReference type="EMBL" id="MCP2176127.1"/>
    </source>
</evidence>
<comment type="caution">
    <text evidence="3">The sequence shown here is derived from an EMBL/GenBank/DDBJ whole genome shotgun (WGS) entry which is preliminary data.</text>
</comment>
<feature type="transmembrane region" description="Helical" evidence="2">
    <location>
        <begin position="82"/>
        <end position="101"/>
    </location>
</feature>
<evidence type="ECO:0000256" key="1">
    <source>
        <dbReference type="SAM" id="MobiDB-lite"/>
    </source>
</evidence>
<reference evidence="3 4" key="1">
    <citation type="submission" date="2022-06" db="EMBL/GenBank/DDBJ databases">
        <title>Genomic Encyclopedia of Archaeal and Bacterial Type Strains, Phase II (KMG-II): from individual species to whole genera.</title>
        <authorList>
            <person name="Goeker M."/>
        </authorList>
    </citation>
    <scope>NUCLEOTIDE SEQUENCE [LARGE SCALE GENOMIC DNA]</scope>
    <source>
        <strain evidence="3 4">DSM 44693</strain>
    </source>
</reference>
<dbReference type="Proteomes" id="UP001206895">
    <property type="component" value="Unassembled WGS sequence"/>
</dbReference>
<keyword evidence="2" id="KW-0812">Transmembrane</keyword>
<dbReference type="EMBL" id="JAMTCJ010000002">
    <property type="protein sequence ID" value="MCP2176127.1"/>
    <property type="molecule type" value="Genomic_DNA"/>
</dbReference>